<evidence type="ECO:0000313" key="4">
    <source>
        <dbReference type="Proteomes" id="UP000603708"/>
    </source>
</evidence>
<dbReference type="AlphaFoldDB" id="A0A919FXB6"/>
<dbReference type="EMBL" id="BNCD01000003">
    <property type="protein sequence ID" value="GHH74237.1"/>
    <property type="molecule type" value="Genomic_DNA"/>
</dbReference>
<keyword evidence="2" id="KW-1133">Transmembrane helix</keyword>
<evidence type="ECO:0000313" key="3">
    <source>
        <dbReference type="EMBL" id="GHH74237.1"/>
    </source>
</evidence>
<comment type="caution">
    <text evidence="3">The sequence shown here is derived from an EMBL/GenBank/DDBJ whole genome shotgun (WGS) entry which is preliminary data.</text>
</comment>
<evidence type="ECO:0000256" key="1">
    <source>
        <dbReference type="SAM" id="MobiDB-lite"/>
    </source>
</evidence>
<feature type="region of interest" description="Disordered" evidence="1">
    <location>
        <begin position="107"/>
        <end position="198"/>
    </location>
</feature>
<dbReference type="Proteomes" id="UP000603708">
    <property type="component" value="Unassembled WGS sequence"/>
</dbReference>
<feature type="compositionally biased region" description="Low complexity" evidence="1">
    <location>
        <begin position="165"/>
        <end position="198"/>
    </location>
</feature>
<keyword evidence="2" id="KW-0812">Transmembrane</keyword>
<feature type="compositionally biased region" description="Low complexity" evidence="1">
    <location>
        <begin position="127"/>
        <end position="156"/>
    </location>
</feature>
<gene>
    <name evidence="3" type="ORF">GCM10018793_14950</name>
</gene>
<feature type="transmembrane region" description="Helical" evidence="2">
    <location>
        <begin position="30"/>
        <end position="48"/>
    </location>
</feature>
<reference evidence="3" key="2">
    <citation type="submission" date="2020-09" db="EMBL/GenBank/DDBJ databases">
        <authorList>
            <person name="Sun Q."/>
            <person name="Ohkuma M."/>
        </authorList>
    </citation>
    <scope>NUCLEOTIDE SEQUENCE</scope>
    <source>
        <strain evidence="3">JCM 5069</strain>
    </source>
</reference>
<organism evidence="3 4">
    <name type="scientific">Streptomyces sulfonofaciens</name>
    <dbReference type="NCBI Taxonomy" id="68272"/>
    <lineage>
        <taxon>Bacteria</taxon>
        <taxon>Bacillati</taxon>
        <taxon>Actinomycetota</taxon>
        <taxon>Actinomycetes</taxon>
        <taxon>Kitasatosporales</taxon>
        <taxon>Streptomycetaceae</taxon>
        <taxon>Streptomyces</taxon>
    </lineage>
</organism>
<accession>A0A919FXB6</accession>
<dbReference type="Pfam" id="PF04977">
    <property type="entry name" value="DivIC"/>
    <property type="match status" value="1"/>
</dbReference>
<protein>
    <recommendedName>
        <fullName evidence="5">Septum formation initiator</fullName>
    </recommendedName>
</protein>
<proteinExistence type="predicted"/>
<name>A0A919FXB6_9ACTN</name>
<keyword evidence="4" id="KW-1185">Reference proteome</keyword>
<evidence type="ECO:0008006" key="5">
    <source>
        <dbReference type="Google" id="ProtNLM"/>
    </source>
</evidence>
<dbReference type="InterPro" id="IPR007060">
    <property type="entry name" value="FtsL/DivIC"/>
</dbReference>
<sequence length="198" mass="19458">MTRKTELRGRAARLARLMPTGPSGAARTPFVLLVVVLLGGGMIGLLVLNSSVNEGSFQLSELKRQTTDLTDEEQALQREVNGYAEPGALERRARRLGMVPGGDPVFLDPDGTVRGVTASPGAPSPGAPGALPPSGTGAAPDDPLAPAAGTAADPATQVGDGGSPAAGAGPATGATPATGVAPPAPAGSVPSVATTLSR</sequence>
<dbReference type="RefSeq" id="WP_373316930.1">
    <property type="nucleotide sequence ID" value="NZ_BNCD01000003.1"/>
</dbReference>
<keyword evidence="2" id="KW-0472">Membrane</keyword>
<evidence type="ECO:0000256" key="2">
    <source>
        <dbReference type="SAM" id="Phobius"/>
    </source>
</evidence>
<reference evidence="3" key="1">
    <citation type="journal article" date="2014" name="Int. J. Syst. Evol. Microbiol.">
        <title>Complete genome sequence of Corynebacterium casei LMG S-19264T (=DSM 44701T), isolated from a smear-ripened cheese.</title>
        <authorList>
            <consortium name="US DOE Joint Genome Institute (JGI-PGF)"/>
            <person name="Walter F."/>
            <person name="Albersmeier A."/>
            <person name="Kalinowski J."/>
            <person name="Ruckert C."/>
        </authorList>
    </citation>
    <scope>NUCLEOTIDE SEQUENCE</scope>
    <source>
        <strain evidence="3">JCM 5069</strain>
    </source>
</reference>